<dbReference type="SUPFAM" id="SSF55347">
    <property type="entry name" value="Glyceraldehyde-3-phosphate dehydrogenase-like, C-terminal domain"/>
    <property type="match status" value="1"/>
</dbReference>
<dbReference type="CDD" id="cd18127">
    <property type="entry name" value="GAPDH_II_C"/>
    <property type="match status" value="1"/>
</dbReference>
<dbReference type="GO" id="GO:0008839">
    <property type="term" value="F:4-hydroxy-tetrahydrodipicolinate reductase"/>
    <property type="evidence" value="ECO:0007669"/>
    <property type="project" value="InterPro"/>
</dbReference>
<dbReference type="Gene3D" id="3.30.360.10">
    <property type="entry name" value="Dihydrodipicolinate Reductase, domain 2"/>
    <property type="match status" value="1"/>
</dbReference>
<dbReference type="GO" id="GO:0009089">
    <property type="term" value="P:lysine biosynthetic process via diaminopimelate"/>
    <property type="evidence" value="ECO:0007669"/>
    <property type="project" value="InterPro"/>
</dbReference>
<dbReference type="GO" id="GO:0043891">
    <property type="term" value="F:glyceraldehyde-3-phosphate dehydrogenase [NAD(P)+] (phosphorylating) activity"/>
    <property type="evidence" value="ECO:0007669"/>
    <property type="project" value="UniProtKB-EC"/>
</dbReference>
<evidence type="ECO:0000256" key="4">
    <source>
        <dbReference type="PIRSR" id="PIRSR000149-1"/>
    </source>
</evidence>
<evidence type="ECO:0000256" key="3">
    <source>
        <dbReference type="ARBA" id="ARBA00023027"/>
    </source>
</evidence>
<evidence type="ECO:0000256" key="1">
    <source>
        <dbReference type="ARBA" id="ARBA00022857"/>
    </source>
</evidence>
<dbReference type="GO" id="GO:0050661">
    <property type="term" value="F:NADP binding"/>
    <property type="evidence" value="ECO:0007669"/>
    <property type="project" value="InterPro"/>
</dbReference>
<keyword evidence="8" id="KW-1185">Reference proteome</keyword>
<reference evidence="7 8" key="1">
    <citation type="submission" date="2020-08" db="EMBL/GenBank/DDBJ databases">
        <title>Sequencing the genomes of 1000 actinobacteria strains.</title>
        <authorList>
            <person name="Klenk H.-P."/>
        </authorList>
    </citation>
    <scope>NUCLEOTIDE SEQUENCE [LARGE SCALE GENOMIC DNA]</scope>
    <source>
        <strain evidence="7 8">DSM 19600</strain>
    </source>
</reference>
<dbReference type="Proteomes" id="UP000549113">
    <property type="component" value="Unassembled WGS sequence"/>
</dbReference>
<evidence type="ECO:0000313" key="8">
    <source>
        <dbReference type="Proteomes" id="UP000549113"/>
    </source>
</evidence>
<dbReference type="SUPFAM" id="SSF51735">
    <property type="entry name" value="NAD(P)-binding Rossmann-fold domains"/>
    <property type="match status" value="1"/>
</dbReference>
<dbReference type="GO" id="GO:0006096">
    <property type="term" value="P:glycolytic process"/>
    <property type="evidence" value="ECO:0007669"/>
    <property type="project" value="InterPro"/>
</dbReference>
<dbReference type="GO" id="GO:0051287">
    <property type="term" value="F:NAD binding"/>
    <property type="evidence" value="ECO:0007669"/>
    <property type="project" value="InterPro"/>
</dbReference>
<dbReference type="HAMAP" id="MF_00559">
    <property type="entry name" value="G3P_dehdrog_arch"/>
    <property type="match status" value="1"/>
</dbReference>
<feature type="domain" description="Glyceraldehyde 3-phosphate dehydrogenase NAD(P) binding" evidence="6">
    <location>
        <begin position="4"/>
        <end position="142"/>
    </location>
</feature>
<evidence type="ECO:0000256" key="2">
    <source>
        <dbReference type="ARBA" id="ARBA00023002"/>
    </source>
</evidence>
<dbReference type="Pfam" id="PF01113">
    <property type="entry name" value="DapB_N"/>
    <property type="match status" value="1"/>
</dbReference>
<dbReference type="InterPro" id="IPR020831">
    <property type="entry name" value="GlycerAld/Erythrose_P_DH"/>
</dbReference>
<dbReference type="PIRSF" id="PIRSF000149">
    <property type="entry name" value="GAP_DH"/>
    <property type="match status" value="1"/>
</dbReference>
<dbReference type="InterPro" id="IPR020829">
    <property type="entry name" value="GlycerAld_3-P_DH_cat"/>
</dbReference>
<feature type="binding site" evidence="5">
    <location>
        <position position="303"/>
    </location>
    <ligand>
        <name>NAD(+)</name>
        <dbReference type="ChEBI" id="CHEBI:57540"/>
    </ligand>
</feature>
<dbReference type="InterPro" id="IPR020828">
    <property type="entry name" value="GlycerAld_3-P_DH_NAD(P)-bd"/>
</dbReference>
<dbReference type="RefSeq" id="WP_183500152.1">
    <property type="nucleotide sequence ID" value="NZ_BAABCO010000004.1"/>
</dbReference>
<dbReference type="SMART" id="SM00846">
    <property type="entry name" value="Gp_dh_N"/>
    <property type="match status" value="1"/>
</dbReference>
<gene>
    <name evidence="7" type="ORF">BKA10_002444</name>
</gene>
<sequence>MSTIRVAINGYGVIGKRVADAVRQQEDMQLVGVADIAADWRIWPAIEKGIAVYATAPDRLAVMKETGLAPAGLLDDLLDQVDVVVDCTPKHVAAENVKTYRTRGVKFLVQGGEKHAVTGHSFVAESSYAGAVGRDATRVVSCNTTSIVRTLTALKTAGLLRRARGTLLRRATDPWESERGGIMNTIVPEPRIPSHQGPDARSVDPDLDVVTMAVKVPTTIAHLHYWSVQLTRPAAKQEVVAAFRASNRIALINTADGLTATNVVKELMGDLGRPRDSLYEVAVWEDMLTVQGDELFYAYMVDNQAIVIPDNIDAIRALTGQVPDANESISRTDTALGLGAGFR</sequence>
<dbReference type="InterPro" id="IPR006436">
    <property type="entry name" value="Glyceraldehyde-3-P_DH_2_arc"/>
</dbReference>
<proteinExistence type="inferred from homology"/>
<accession>A0AA40SQN4</accession>
<dbReference type="EC" id="1.2.1.59" evidence="7"/>
<keyword evidence="2 7" id="KW-0560">Oxidoreductase</keyword>
<dbReference type="NCBIfam" id="NF003251">
    <property type="entry name" value="PRK04207.1"/>
    <property type="match status" value="1"/>
</dbReference>
<evidence type="ECO:0000259" key="6">
    <source>
        <dbReference type="SMART" id="SM00846"/>
    </source>
</evidence>
<dbReference type="InterPro" id="IPR000846">
    <property type="entry name" value="DapB_N"/>
</dbReference>
<dbReference type="GO" id="GO:0005737">
    <property type="term" value="C:cytoplasm"/>
    <property type="evidence" value="ECO:0007669"/>
    <property type="project" value="InterPro"/>
</dbReference>
<organism evidence="7 8">
    <name type="scientific">Microbacterium invictum</name>
    <dbReference type="NCBI Taxonomy" id="515415"/>
    <lineage>
        <taxon>Bacteria</taxon>
        <taxon>Bacillati</taxon>
        <taxon>Actinomycetota</taxon>
        <taxon>Actinomycetes</taxon>
        <taxon>Micrococcales</taxon>
        <taxon>Microbacteriaceae</taxon>
        <taxon>Microbacterium</taxon>
    </lineage>
</organism>
<evidence type="ECO:0000256" key="5">
    <source>
        <dbReference type="PIRSR" id="PIRSR000149-3"/>
    </source>
</evidence>
<protein>
    <submittedName>
        <fullName evidence="7">Glyceraldehyde-3-phosphate dehydrogenase (NAD(P))</fullName>
        <ecNumber evidence="7">1.2.1.59</ecNumber>
    </submittedName>
</protein>
<dbReference type="AlphaFoldDB" id="A0AA40SQN4"/>
<evidence type="ECO:0000313" key="7">
    <source>
        <dbReference type="EMBL" id="MBB4140650.1"/>
    </source>
</evidence>
<dbReference type="CDD" id="cd02278">
    <property type="entry name" value="GAPDH_II_N"/>
    <property type="match status" value="1"/>
</dbReference>
<keyword evidence="1" id="KW-0521">NADP</keyword>
<dbReference type="NCBIfam" id="TIGR01546">
    <property type="entry name" value="GAPDH-II_archae"/>
    <property type="match status" value="1"/>
</dbReference>
<dbReference type="EMBL" id="JACIFH010000001">
    <property type="protein sequence ID" value="MBB4140650.1"/>
    <property type="molecule type" value="Genomic_DNA"/>
</dbReference>
<comment type="caution">
    <text evidence="7">The sequence shown here is derived from an EMBL/GenBank/DDBJ whole genome shotgun (WGS) entry which is preliminary data.</text>
</comment>
<name>A0AA40SQN4_9MICO</name>
<keyword evidence="3 5" id="KW-0520">NAD</keyword>
<feature type="binding site" evidence="5">
    <location>
        <position position="35"/>
    </location>
    <ligand>
        <name>NAD(+)</name>
        <dbReference type="ChEBI" id="CHEBI:57540"/>
    </ligand>
</feature>
<dbReference type="InterPro" id="IPR036291">
    <property type="entry name" value="NAD(P)-bd_dom_sf"/>
</dbReference>
<dbReference type="Gene3D" id="3.40.50.720">
    <property type="entry name" value="NAD(P)-binding Rossmann-like Domain"/>
    <property type="match status" value="1"/>
</dbReference>
<feature type="active site" description="Nucleophile" evidence="4">
    <location>
        <position position="142"/>
    </location>
</feature>
<dbReference type="Pfam" id="PF02800">
    <property type="entry name" value="Gp_dh_C"/>
    <property type="match status" value="1"/>
</dbReference>
<keyword evidence="5" id="KW-0547">Nucleotide-binding</keyword>